<organism evidence="2">
    <name type="scientific">Lygus hesperus</name>
    <name type="common">Western plant bug</name>
    <dbReference type="NCBI Taxonomy" id="30085"/>
    <lineage>
        <taxon>Eukaryota</taxon>
        <taxon>Metazoa</taxon>
        <taxon>Ecdysozoa</taxon>
        <taxon>Arthropoda</taxon>
        <taxon>Hexapoda</taxon>
        <taxon>Insecta</taxon>
        <taxon>Pterygota</taxon>
        <taxon>Neoptera</taxon>
        <taxon>Paraneoptera</taxon>
        <taxon>Hemiptera</taxon>
        <taxon>Heteroptera</taxon>
        <taxon>Panheteroptera</taxon>
        <taxon>Cimicomorpha</taxon>
        <taxon>Miridae</taxon>
        <taxon>Mirini</taxon>
        <taxon>Lygus</taxon>
    </lineage>
</organism>
<accession>A0A0K8STE7</accession>
<dbReference type="Pfam" id="PF25036">
    <property type="entry name" value="VPS13_VAB"/>
    <property type="match status" value="1"/>
</dbReference>
<feature type="domain" description="Vacuolar protein sorting-associated protein 13 VPS13 adaptor binding" evidence="1">
    <location>
        <begin position="17"/>
        <end position="123"/>
    </location>
</feature>
<sequence length="123" mass="13689">LGFPLIGESTNPFEDTHRIAIVEPDDTYNVPLTVAHHCKLFIQPAHVDNYGLSETGLWWQDLAGDLNVPKDVLCPAKAENDSTTFAVKALCEEGAPTHRPSRLIPKYLIRILPPLCVSNRLPY</sequence>
<evidence type="ECO:0000259" key="1">
    <source>
        <dbReference type="Pfam" id="PF25036"/>
    </source>
</evidence>
<evidence type="ECO:0000313" key="2">
    <source>
        <dbReference type="EMBL" id="JAG56125.1"/>
    </source>
</evidence>
<feature type="non-terminal residue" evidence="2">
    <location>
        <position position="1"/>
    </location>
</feature>
<dbReference type="EMBL" id="GBRD01009699">
    <property type="protein sequence ID" value="JAG56125.1"/>
    <property type="molecule type" value="Transcribed_RNA"/>
</dbReference>
<dbReference type="InterPro" id="IPR009543">
    <property type="entry name" value="VPS13_VAB"/>
</dbReference>
<proteinExistence type="predicted"/>
<dbReference type="AlphaFoldDB" id="A0A0K8STE7"/>
<name>A0A0K8STE7_LYGHE</name>
<reference evidence="2" key="1">
    <citation type="submission" date="2014-09" db="EMBL/GenBank/DDBJ databases">
        <authorList>
            <person name="Magalhaes I.L.F."/>
            <person name="Oliveira U."/>
            <person name="Santos F.R."/>
            <person name="Vidigal T.H.D.A."/>
            <person name="Brescovit A.D."/>
            <person name="Santos A.J."/>
        </authorList>
    </citation>
    <scope>NUCLEOTIDE SEQUENCE</scope>
</reference>
<protein>
    <recommendedName>
        <fullName evidence="1">Vacuolar protein sorting-associated protein 13 VPS13 adaptor binding domain-containing protein</fullName>
    </recommendedName>
</protein>
<feature type="non-terminal residue" evidence="2">
    <location>
        <position position="123"/>
    </location>
</feature>